<feature type="transmembrane region" description="Helical" evidence="1">
    <location>
        <begin position="315"/>
        <end position="337"/>
    </location>
</feature>
<name>T0AVX5_9RHOO</name>
<dbReference type="InterPro" id="IPR036465">
    <property type="entry name" value="vWFA_dom_sf"/>
</dbReference>
<protein>
    <recommendedName>
        <fullName evidence="2">VWFA domain-containing protein</fullName>
    </recommendedName>
</protein>
<dbReference type="eggNOG" id="COG2304">
    <property type="taxonomic scope" value="Bacteria"/>
</dbReference>
<dbReference type="PANTHER" id="PTHR22550:SF18">
    <property type="entry name" value="VWFA DOMAIN-CONTAINING PROTEIN"/>
    <property type="match status" value="1"/>
</dbReference>
<feature type="domain" description="VWFA" evidence="2">
    <location>
        <begin position="111"/>
        <end position="295"/>
    </location>
</feature>
<dbReference type="PANTHER" id="PTHR22550">
    <property type="entry name" value="SPORE GERMINATION PROTEIN"/>
    <property type="match status" value="1"/>
</dbReference>
<dbReference type="PROSITE" id="PS50234">
    <property type="entry name" value="VWFA"/>
    <property type="match status" value="1"/>
</dbReference>
<evidence type="ECO:0000259" key="2">
    <source>
        <dbReference type="PROSITE" id="PS50234"/>
    </source>
</evidence>
<keyword evidence="4" id="KW-1185">Reference proteome</keyword>
<dbReference type="Proteomes" id="UP000015455">
    <property type="component" value="Unassembled WGS sequence"/>
</dbReference>
<dbReference type="RefSeq" id="WP_021250070.1">
    <property type="nucleotide sequence ID" value="NZ_ATJV01000070.1"/>
</dbReference>
<accession>T0AVX5</accession>
<dbReference type="Gene3D" id="3.40.50.410">
    <property type="entry name" value="von Willebrand factor, type A domain"/>
    <property type="match status" value="1"/>
</dbReference>
<gene>
    <name evidence="3" type="ORF">M622_04560</name>
</gene>
<evidence type="ECO:0000313" key="4">
    <source>
        <dbReference type="Proteomes" id="UP000015455"/>
    </source>
</evidence>
<keyword evidence="1" id="KW-0472">Membrane</keyword>
<dbReference type="InterPro" id="IPR050768">
    <property type="entry name" value="UPF0353/GerABKA_families"/>
</dbReference>
<dbReference type="AlphaFoldDB" id="T0AVX5"/>
<comment type="caution">
    <text evidence="3">The sequence shown here is derived from an EMBL/GenBank/DDBJ whole genome shotgun (WGS) entry which is preliminary data.</text>
</comment>
<reference evidence="3 4" key="1">
    <citation type="submission" date="2013-06" db="EMBL/GenBank/DDBJ databases">
        <title>Draft genome sequence of Thauera terpenica.</title>
        <authorList>
            <person name="Liu B."/>
            <person name="Frostegard A.H."/>
            <person name="Shapleigh J.P."/>
        </authorList>
    </citation>
    <scope>NUCLEOTIDE SEQUENCE [LARGE SCALE GENOMIC DNA]</scope>
    <source>
        <strain evidence="3 4">58Eu</strain>
    </source>
</reference>
<keyword evidence="1" id="KW-1133">Transmembrane helix</keyword>
<organism evidence="3 4">
    <name type="scientific">Thauera terpenica 58Eu</name>
    <dbReference type="NCBI Taxonomy" id="1348657"/>
    <lineage>
        <taxon>Bacteria</taxon>
        <taxon>Pseudomonadati</taxon>
        <taxon>Pseudomonadota</taxon>
        <taxon>Betaproteobacteria</taxon>
        <taxon>Rhodocyclales</taxon>
        <taxon>Zoogloeaceae</taxon>
        <taxon>Thauera</taxon>
    </lineage>
</organism>
<proteinExistence type="predicted"/>
<dbReference type="SMART" id="SM00327">
    <property type="entry name" value="VWA"/>
    <property type="match status" value="1"/>
</dbReference>
<evidence type="ECO:0000256" key="1">
    <source>
        <dbReference type="SAM" id="Phobius"/>
    </source>
</evidence>
<dbReference type="PATRIC" id="fig|1348657.5.peg.2668"/>
<sequence length="357" mass="39052">MNPWLDWAKLDALSALAHIEWAQPWVALLWPLALLMPLLPPHRHTHTALRIPFFALAVAATGERPRPGATVLRRGITGWIVLGLVWSAGILAAMQPQWLEAPLPRTQPTRDWLLAIDLSPSMQVRDFRDAQGKAVDRLTVVRELVDEFLERRPEDRIGLLLFAEQAHVQAPFTLDHGALRVLLAEARIGMAGSRTLIGDAIGLAVRVFEASPAPQRTLVLLTDGADTASRVPPAKAAEIAAQRGVRMHTVAIGSADSAAGERPDLEGLRAWAKLTGGRAFSAVDRSSLENIYHELDALETQEHETRSERPRRPLFHWPLAAAVALLGLYLLSGVLGARLKPGLATRRERAAGESEHG</sequence>
<dbReference type="InterPro" id="IPR002035">
    <property type="entry name" value="VWF_A"/>
</dbReference>
<dbReference type="STRING" id="1348657.M622_04560"/>
<dbReference type="OrthoDB" id="6206554at2"/>
<keyword evidence="1" id="KW-0812">Transmembrane</keyword>
<dbReference type="Pfam" id="PF00092">
    <property type="entry name" value="VWA"/>
    <property type="match status" value="1"/>
</dbReference>
<dbReference type="EMBL" id="ATJV01000070">
    <property type="protein sequence ID" value="EPZ14728.1"/>
    <property type="molecule type" value="Genomic_DNA"/>
</dbReference>
<dbReference type="SUPFAM" id="SSF53300">
    <property type="entry name" value="vWA-like"/>
    <property type="match status" value="1"/>
</dbReference>
<evidence type="ECO:0000313" key="3">
    <source>
        <dbReference type="EMBL" id="EPZ14728.1"/>
    </source>
</evidence>